<comment type="caution">
    <text evidence="1">Lacks conserved residue(s) required for the propagation of feature annotation.</text>
</comment>
<gene>
    <name evidence="4" type="primary">CNTNAP2_2</name>
    <name evidence="4" type="ORF">AMECASPLE_012043</name>
</gene>
<dbReference type="PROSITE" id="PS50026">
    <property type="entry name" value="EGF_3"/>
    <property type="match status" value="1"/>
</dbReference>
<sequence>MQAILVDDQPADLHAVEKGTVGAFENISLDMCAIIDRCMPNHCEHGGRCKQTWDSFSCNCDGTGYSGATCHTSIHEPSCEAYKHLGRSSDTYWIDPDGSGPLGPFKVNCNMTEDKVWTTVMNNLPPRISITGSSRDRRTILQVNYSTSMDQVTAITTSAEHCEQQITYGCRMSRLLNTPGTFCSVFTDSQDGNSKLPE</sequence>
<dbReference type="InterPro" id="IPR002181">
    <property type="entry name" value="Fibrinogen_a/b/g_C_dom"/>
</dbReference>
<reference evidence="4 5" key="1">
    <citation type="submission" date="2021-06" db="EMBL/GenBank/DDBJ databases">
        <authorList>
            <person name="Palmer J.M."/>
        </authorList>
    </citation>
    <scope>NUCLEOTIDE SEQUENCE [LARGE SCALE GENOMIC DNA]</scope>
    <source>
        <strain evidence="4 5">AS_MEX2019</strain>
        <tissue evidence="4">Muscle</tissue>
    </source>
</reference>
<dbReference type="InterPro" id="IPR000742">
    <property type="entry name" value="EGF"/>
</dbReference>
<protein>
    <submittedName>
        <fullName evidence="4">Contactin-associated protein-like 2</fullName>
    </submittedName>
</protein>
<dbReference type="Pfam" id="PF00008">
    <property type="entry name" value="EGF"/>
    <property type="match status" value="1"/>
</dbReference>
<dbReference type="Gene3D" id="2.60.120.1000">
    <property type="match status" value="1"/>
</dbReference>
<evidence type="ECO:0000256" key="1">
    <source>
        <dbReference type="PROSITE-ProRule" id="PRU00076"/>
    </source>
</evidence>
<dbReference type="NCBIfam" id="NF040941">
    <property type="entry name" value="GGGWT_bact"/>
    <property type="match status" value="1"/>
</dbReference>
<dbReference type="SUPFAM" id="SSF57196">
    <property type="entry name" value="EGF/Laminin"/>
    <property type="match status" value="1"/>
</dbReference>
<comment type="caution">
    <text evidence="4">The sequence shown here is derived from an EMBL/GenBank/DDBJ whole genome shotgun (WGS) entry which is preliminary data.</text>
</comment>
<name>A0ABV0XE17_9TELE</name>
<feature type="domain" description="EGF-like" evidence="2">
    <location>
        <begin position="34"/>
        <end position="71"/>
    </location>
</feature>
<feature type="domain" description="Fibrinogen C-terminal" evidence="3">
    <location>
        <begin position="70"/>
        <end position="122"/>
    </location>
</feature>
<dbReference type="SUPFAM" id="SSF56496">
    <property type="entry name" value="Fibrinogen C-terminal domain-like"/>
    <property type="match status" value="1"/>
</dbReference>
<dbReference type="PROSITE" id="PS51406">
    <property type="entry name" value="FIBRINOGEN_C_2"/>
    <property type="match status" value="1"/>
</dbReference>
<accession>A0ABV0XE17</accession>
<evidence type="ECO:0000259" key="2">
    <source>
        <dbReference type="PROSITE" id="PS50026"/>
    </source>
</evidence>
<organism evidence="4 5">
    <name type="scientific">Ameca splendens</name>
    <dbReference type="NCBI Taxonomy" id="208324"/>
    <lineage>
        <taxon>Eukaryota</taxon>
        <taxon>Metazoa</taxon>
        <taxon>Chordata</taxon>
        <taxon>Craniata</taxon>
        <taxon>Vertebrata</taxon>
        <taxon>Euteleostomi</taxon>
        <taxon>Actinopterygii</taxon>
        <taxon>Neopterygii</taxon>
        <taxon>Teleostei</taxon>
        <taxon>Neoteleostei</taxon>
        <taxon>Acanthomorphata</taxon>
        <taxon>Ovalentaria</taxon>
        <taxon>Atherinomorphae</taxon>
        <taxon>Cyprinodontiformes</taxon>
        <taxon>Goodeidae</taxon>
        <taxon>Ameca</taxon>
    </lineage>
</organism>
<dbReference type="Gene3D" id="2.10.25.10">
    <property type="entry name" value="Laminin"/>
    <property type="match status" value="1"/>
</dbReference>
<proteinExistence type="predicted"/>
<keyword evidence="5" id="KW-1185">Reference proteome</keyword>
<keyword evidence="1" id="KW-0245">EGF-like domain</keyword>
<dbReference type="CDD" id="cd00054">
    <property type="entry name" value="EGF_CA"/>
    <property type="match status" value="1"/>
</dbReference>
<dbReference type="InterPro" id="IPR036056">
    <property type="entry name" value="Fibrinogen-like_C"/>
</dbReference>
<evidence type="ECO:0000313" key="5">
    <source>
        <dbReference type="Proteomes" id="UP001469553"/>
    </source>
</evidence>
<dbReference type="Proteomes" id="UP001469553">
    <property type="component" value="Unassembled WGS sequence"/>
</dbReference>
<evidence type="ECO:0000313" key="4">
    <source>
        <dbReference type="EMBL" id="MEQ2279699.1"/>
    </source>
</evidence>
<evidence type="ECO:0000259" key="3">
    <source>
        <dbReference type="PROSITE" id="PS51406"/>
    </source>
</evidence>
<dbReference type="EMBL" id="JAHRIP010000743">
    <property type="protein sequence ID" value="MEQ2279699.1"/>
    <property type="molecule type" value="Genomic_DNA"/>
</dbReference>